<dbReference type="SMART" id="SM00418">
    <property type="entry name" value="HTH_ARSR"/>
    <property type="match status" value="1"/>
</dbReference>
<dbReference type="InterPro" id="IPR005243">
    <property type="entry name" value="THIRX-like_proc"/>
</dbReference>
<dbReference type="AlphaFoldDB" id="G7V8N7"/>
<dbReference type="HOGENOM" id="CLU_1359866_0_0_0"/>
<evidence type="ECO:0000256" key="2">
    <source>
        <dbReference type="ARBA" id="ARBA00023125"/>
    </source>
</evidence>
<dbReference type="Pfam" id="PF13192">
    <property type="entry name" value="Thioredoxin_3"/>
    <property type="match status" value="1"/>
</dbReference>
<dbReference type="Pfam" id="PF01022">
    <property type="entry name" value="HTH_5"/>
    <property type="match status" value="1"/>
</dbReference>
<keyword evidence="3" id="KW-0804">Transcription</keyword>
<dbReference type="SUPFAM" id="SSF46785">
    <property type="entry name" value="Winged helix' DNA-binding domain"/>
    <property type="match status" value="1"/>
</dbReference>
<name>G7V8N7_THELD</name>
<dbReference type="PROSITE" id="PS50987">
    <property type="entry name" value="HTH_ARSR_2"/>
    <property type="match status" value="1"/>
</dbReference>
<dbReference type="Gene3D" id="3.40.30.10">
    <property type="entry name" value="Glutaredoxin"/>
    <property type="match status" value="1"/>
</dbReference>
<dbReference type="STRING" id="580340.Tlie_1777"/>
<dbReference type="PANTHER" id="PTHR33154:SF33">
    <property type="entry name" value="TRANSCRIPTIONAL REPRESSOR SDPR"/>
    <property type="match status" value="1"/>
</dbReference>
<dbReference type="GO" id="GO:0003677">
    <property type="term" value="F:DNA binding"/>
    <property type="evidence" value="ECO:0007669"/>
    <property type="project" value="UniProtKB-KW"/>
</dbReference>
<dbReference type="SUPFAM" id="SSF52833">
    <property type="entry name" value="Thioredoxin-like"/>
    <property type="match status" value="1"/>
</dbReference>
<dbReference type="NCBIfam" id="TIGR00412">
    <property type="entry name" value="redox_disulf_2"/>
    <property type="match status" value="1"/>
</dbReference>
<keyword evidence="6" id="KW-1185">Reference proteome</keyword>
<evidence type="ECO:0000313" key="6">
    <source>
        <dbReference type="Proteomes" id="UP000005868"/>
    </source>
</evidence>
<feature type="domain" description="HTH arsR-type" evidence="4">
    <location>
        <begin position="1"/>
        <end position="94"/>
    </location>
</feature>
<dbReference type="InterPro" id="IPR012336">
    <property type="entry name" value="Thioredoxin-like_fold"/>
</dbReference>
<accession>G7V8N7</accession>
<dbReference type="InterPro" id="IPR051081">
    <property type="entry name" value="HTH_MetalResp_TranReg"/>
</dbReference>
<evidence type="ECO:0000256" key="3">
    <source>
        <dbReference type="ARBA" id="ARBA00023163"/>
    </source>
</evidence>
<dbReference type="InterPro" id="IPR001845">
    <property type="entry name" value="HTH_ArsR_DNA-bd_dom"/>
</dbReference>
<dbReference type="eggNOG" id="COG0640">
    <property type="taxonomic scope" value="Bacteria"/>
</dbReference>
<reference evidence="5 6" key="2">
    <citation type="journal article" date="2012" name="Stand. Genomic Sci.">
        <title>Genome sequence of the moderately thermophilic, amino-acid-degrading and sulfur-reducing bacterium Thermovirga lienii type strain (Cas60314(T)).</title>
        <authorList>
            <person name="Goker M."/>
            <person name="Saunders E."/>
            <person name="Lapidus A."/>
            <person name="Nolan M."/>
            <person name="Lucas S."/>
            <person name="Hammon N."/>
            <person name="Deshpande S."/>
            <person name="Cheng J.F."/>
            <person name="Han C."/>
            <person name="Tapia R."/>
            <person name="Goodwin L.A."/>
            <person name="Pitluck S."/>
            <person name="Liolios K."/>
            <person name="Mavromatis K."/>
            <person name="Pagani I."/>
            <person name="Ivanova N."/>
            <person name="Mikhailova N."/>
            <person name="Pati A."/>
            <person name="Chen A."/>
            <person name="Palaniappan K."/>
            <person name="Land M."/>
            <person name="Chang Y.J."/>
            <person name="Jeffries C.D."/>
            <person name="Brambilla E.M."/>
            <person name="Rohde M."/>
            <person name="Spring S."/>
            <person name="Detter J.C."/>
            <person name="Woyke T."/>
            <person name="Bristow J."/>
            <person name="Eisen J.A."/>
            <person name="Markowitz V."/>
            <person name="Hugenholtz P."/>
            <person name="Kyrpides N.C."/>
            <person name="Klenk H.P."/>
        </authorList>
    </citation>
    <scope>NUCLEOTIDE SEQUENCE [LARGE SCALE GENOMIC DNA]</scope>
    <source>
        <strain evidence="6">ATCC BAA-1197 / DSM 17291 / Cas60314</strain>
    </source>
</reference>
<gene>
    <name evidence="5" type="ordered locus">Tlie_1777</name>
</gene>
<proteinExistence type="predicted"/>
<dbReference type="PRINTS" id="PR00778">
    <property type="entry name" value="HTHARSR"/>
</dbReference>
<dbReference type="PANTHER" id="PTHR33154">
    <property type="entry name" value="TRANSCRIPTIONAL REGULATOR, ARSR FAMILY"/>
    <property type="match status" value="1"/>
</dbReference>
<evidence type="ECO:0000313" key="5">
    <source>
        <dbReference type="EMBL" id="AER67498.1"/>
    </source>
</evidence>
<dbReference type="CDD" id="cd00090">
    <property type="entry name" value="HTH_ARSR"/>
    <property type="match status" value="1"/>
</dbReference>
<dbReference type="Gene3D" id="1.10.10.10">
    <property type="entry name" value="Winged helix-like DNA-binding domain superfamily/Winged helix DNA-binding domain"/>
    <property type="match status" value="1"/>
</dbReference>
<keyword evidence="1" id="KW-0805">Transcription regulation</keyword>
<sequence length="201" mass="22427">MSSLLEKKAEIFKALSHPVRLAIVEKLAAQPRCVQEIAGWFGCTRTNVSKHLGVLRQSGIVKDHKEGLKVYYSLDLECLGPFMACLDKEIKKKISQQYAAYCGAQEEAKSQVLKIQVLGANCRDCLAMEERARKAASSLGVDFEIIKMSELEEILAFGTAITPSLAVEGQLLYEGKVPSEDEIVKTLKDFLQEHQKNIVRR</sequence>
<dbReference type="NCBIfam" id="NF033788">
    <property type="entry name" value="HTH_metalloreg"/>
    <property type="match status" value="1"/>
</dbReference>
<evidence type="ECO:0000256" key="1">
    <source>
        <dbReference type="ARBA" id="ARBA00023015"/>
    </source>
</evidence>
<reference evidence="6" key="1">
    <citation type="submission" date="2011-10" db="EMBL/GenBank/DDBJ databases">
        <title>The complete genome of chromosome of Thermovirga lienii DSM 17291.</title>
        <authorList>
            <consortium name="US DOE Joint Genome Institute (JGI-PGF)"/>
            <person name="Lucas S."/>
            <person name="Copeland A."/>
            <person name="Lapidus A."/>
            <person name="Glavina del Rio T."/>
            <person name="Dalin E."/>
            <person name="Tice H."/>
            <person name="Bruce D."/>
            <person name="Goodwin L."/>
            <person name="Pitluck S."/>
            <person name="Peters L."/>
            <person name="Mikhailova N."/>
            <person name="Saunders E."/>
            <person name="Kyrpides N."/>
            <person name="Mavromatis K."/>
            <person name="Ivanova N."/>
            <person name="Last F.I."/>
            <person name="Brettin T."/>
            <person name="Detter J.C."/>
            <person name="Han C."/>
            <person name="Larimer F."/>
            <person name="Land M."/>
            <person name="Hauser L."/>
            <person name="Markowitz V."/>
            <person name="Cheng J.-F."/>
            <person name="Hugenholtz P."/>
            <person name="Woyke T."/>
            <person name="Wu D."/>
            <person name="Spring S."/>
            <person name="Schroeder M."/>
            <person name="Brambilla E.-M."/>
            <person name="Klenk H.-P."/>
            <person name="Eisen J.A."/>
        </authorList>
    </citation>
    <scope>NUCLEOTIDE SEQUENCE [LARGE SCALE GENOMIC DNA]</scope>
    <source>
        <strain evidence="6">ATCC BAA-1197 / DSM 17291 / Cas60314</strain>
    </source>
</reference>
<dbReference type="InterPro" id="IPR036390">
    <property type="entry name" value="WH_DNA-bd_sf"/>
</dbReference>
<dbReference type="Proteomes" id="UP000005868">
    <property type="component" value="Chromosome"/>
</dbReference>
<dbReference type="KEGG" id="tli:Tlie_1777"/>
<protein>
    <submittedName>
        <fullName evidence="5">Redox-active disulfide protein 2</fullName>
    </submittedName>
</protein>
<evidence type="ECO:0000259" key="4">
    <source>
        <dbReference type="PROSITE" id="PS50987"/>
    </source>
</evidence>
<organism evidence="5 6">
    <name type="scientific">Thermovirga lienii (strain ATCC BAA-1197 / DSM 17291 / Cas60314)</name>
    <dbReference type="NCBI Taxonomy" id="580340"/>
    <lineage>
        <taxon>Bacteria</taxon>
        <taxon>Thermotogati</taxon>
        <taxon>Synergistota</taxon>
        <taxon>Synergistia</taxon>
        <taxon>Synergistales</taxon>
        <taxon>Thermovirgaceae</taxon>
        <taxon>Thermovirga</taxon>
    </lineage>
</organism>
<dbReference type="EMBL" id="CP003096">
    <property type="protein sequence ID" value="AER67498.1"/>
    <property type="molecule type" value="Genomic_DNA"/>
</dbReference>
<dbReference type="GO" id="GO:0003700">
    <property type="term" value="F:DNA-binding transcription factor activity"/>
    <property type="evidence" value="ECO:0007669"/>
    <property type="project" value="InterPro"/>
</dbReference>
<dbReference type="OrthoDB" id="9798835at2"/>
<keyword evidence="2" id="KW-0238">DNA-binding</keyword>
<dbReference type="InterPro" id="IPR036388">
    <property type="entry name" value="WH-like_DNA-bd_sf"/>
</dbReference>
<dbReference type="InterPro" id="IPR011991">
    <property type="entry name" value="ArsR-like_HTH"/>
</dbReference>
<dbReference type="InterPro" id="IPR036249">
    <property type="entry name" value="Thioredoxin-like_sf"/>
</dbReference>